<name>A0A1G2CGN4_9BACT</name>
<keyword evidence="6" id="KW-0547">Nucleotide-binding</keyword>
<dbReference type="Gene3D" id="1.10.246.80">
    <property type="match status" value="1"/>
</dbReference>
<keyword evidence="5" id="KW-0479">Metal-binding</keyword>
<comment type="similarity">
    <text evidence="8">Belongs to the tRNA nucleotidyltransferase/poly(A) polymerase family.</text>
</comment>
<accession>A0A1G2CGN4</accession>
<evidence type="ECO:0000313" key="12">
    <source>
        <dbReference type="Proteomes" id="UP000178348"/>
    </source>
</evidence>
<dbReference type="GO" id="GO:0008033">
    <property type="term" value="P:tRNA processing"/>
    <property type="evidence" value="ECO:0007669"/>
    <property type="project" value="UniProtKB-KW"/>
</dbReference>
<dbReference type="Pfam" id="PF12627">
    <property type="entry name" value="PolyA_pol_RNAbd"/>
    <property type="match status" value="1"/>
</dbReference>
<evidence type="ECO:0000313" key="11">
    <source>
        <dbReference type="EMBL" id="OGZ00546.1"/>
    </source>
</evidence>
<dbReference type="Proteomes" id="UP000178348">
    <property type="component" value="Unassembled WGS sequence"/>
</dbReference>
<dbReference type="NCBIfam" id="TIGR00277">
    <property type="entry name" value="HDIG"/>
    <property type="match status" value="1"/>
</dbReference>
<dbReference type="SUPFAM" id="SSF81891">
    <property type="entry name" value="Poly A polymerase C-terminal region-like"/>
    <property type="match status" value="1"/>
</dbReference>
<dbReference type="Gene3D" id="3.30.460.10">
    <property type="entry name" value="Beta Polymerase, domain 2"/>
    <property type="match status" value="1"/>
</dbReference>
<dbReference type="AlphaFoldDB" id="A0A1G2CGN4"/>
<dbReference type="GO" id="GO:0000166">
    <property type="term" value="F:nucleotide binding"/>
    <property type="evidence" value="ECO:0007669"/>
    <property type="project" value="UniProtKB-KW"/>
</dbReference>
<feature type="domain" description="HD" evidence="10">
    <location>
        <begin position="248"/>
        <end position="368"/>
    </location>
</feature>
<dbReference type="SMART" id="SM00471">
    <property type="entry name" value="HDc"/>
    <property type="match status" value="1"/>
</dbReference>
<dbReference type="GO" id="GO:0000049">
    <property type="term" value="F:tRNA binding"/>
    <property type="evidence" value="ECO:0007669"/>
    <property type="project" value="TreeGrafter"/>
</dbReference>
<dbReference type="PROSITE" id="PS51831">
    <property type="entry name" value="HD"/>
    <property type="match status" value="1"/>
</dbReference>
<keyword evidence="2 8" id="KW-0808">Transferase</keyword>
<dbReference type="Pfam" id="PF01743">
    <property type="entry name" value="PolyA_pol"/>
    <property type="match status" value="1"/>
</dbReference>
<feature type="region of interest" description="Disordered" evidence="9">
    <location>
        <begin position="460"/>
        <end position="483"/>
    </location>
</feature>
<dbReference type="InterPro" id="IPR003607">
    <property type="entry name" value="HD/PDEase_dom"/>
</dbReference>
<protein>
    <recommendedName>
        <fullName evidence="10">HD domain-containing protein</fullName>
    </recommendedName>
</protein>
<evidence type="ECO:0000256" key="8">
    <source>
        <dbReference type="RuleBase" id="RU003953"/>
    </source>
</evidence>
<dbReference type="InterPro" id="IPR002646">
    <property type="entry name" value="PolA_pol_head_dom"/>
</dbReference>
<dbReference type="InterPro" id="IPR006674">
    <property type="entry name" value="HD_domain"/>
</dbReference>
<evidence type="ECO:0000256" key="3">
    <source>
        <dbReference type="ARBA" id="ARBA00022694"/>
    </source>
</evidence>
<gene>
    <name evidence="11" type="ORF">A2946_02225</name>
</gene>
<dbReference type="InterPro" id="IPR032828">
    <property type="entry name" value="PolyA_RNA-bd"/>
</dbReference>
<comment type="caution">
    <text evidence="11">The sequence shown here is derived from an EMBL/GenBank/DDBJ whole genome shotgun (WGS) entry which is preliminary data.</text>
</comment>
<dbReference type="PANTHER" id="PTHR46173:SF1">
    <property type="entry name" value="CCA TRNA NUCLEOTIDYLTRANSFERASE 1, MITOCHONDRIAL"/>
    <property type="match status" value="1"/>
</dbReference>
<keyword evidence="7" id="KW-0460">Magnesium</keyword>
<dbReference type="PANTHER" id="PTHR46173">
    <property type="entry name" value="CCA TRNA NUCLEOTIDYLTRANSFERASE 1, MITOCHONDRIAL"/>
    <property type="match status" value="1"/>
</dbReference>
<keyword evidence="8" id="KW-0694">RNA-binding</keyword>
<sequence>MSDIPKEVRAICALLKQEGFSAYLVGGCVRDLLLEREPKDWDVTTDATPDKIQKIFPESVYENEFGTVGVKTDSEDAKLKIVEVTTFRKEGRYTDKRHPDEVKFAKTVEEDLSRRDFTINAIAMTVDGDIVDPYGGQKDLNEHIIRTVGDPDARFTEDALRLMRAVRFSVELDAQIDLDTRRAIEKHAGLLEMIAKERIRDEFTKVLLTERAAAGVILLEELNLLRSVLPELRDGLGVGQNKHHIFSVFEHSVKSLDYSARQGHSLVVRMAALLHDVGKPATKGGDGPDSTFYNHERVGAKMAARALERLHFSNDFIAEVAHLVKYHMFYYNVGEVSPAGVRRFLVRVGPEYVSDLIKVREADRIGSGVPKAVPYKLRHFLFMIEKVKHDPISPKMLKVNGEDVMKLLDIPPGPKVGQILAVLLEDVLDDPTRNTEEYLEERAEKLGALLDAELKKLSEKAKETKGEAEEEVEKGIKKKYYVQ</sequence>
<evidence type="ECO:0000256" key="9">
    <source>
        <dbReference type="SAM" id="MobiDB-lite"/>
    </source>
</evidence>
<evidence type="ECO:0000259" key="10">
    <source>
        <dbReference type="PROSITE" id="PS51831"/>
    </source>
</evidence>
<comment type="cofactor">
    <cofactor evidence="1">
        <name>Mg(2+)</name>
        <dbReference type="ChEBI" id="CHEBI:18420"/>
    </cofactor>
</comment>
<dbReference type="Pfam" id="PF01966">
    <property type="entry name" value="HD"/>
    <property type="match status" value="1"/>
</dbReference>
<dbReference type="EMBL" id="MHLB01000061">
    <property type="protein sequence ID" value="OGZ00546.1"/>
    <property type="molecule type" value="Genomic_DNA"/>
</dbReference>
<keyword evidence="4" id="KW-0548">Nucleotidyltransferase</keyword>
<organism evidence="11 12">
    <name type="scientific">Candidatus Liptonbacteria bacterium RIFCSPLOWO2_01_FULL_53_13</name>
    <dbReference type="NCBI Taxonomy" id="1798651"/>
    <lineage>
        <taxon>Bacteria</taxon>
        <taxon>Candidatus Liptoniibacteriota</taxon>
    </lineage>
</organism>
<dbReference type="CDD" id="cd05398">
    <property type="entry name" value="NT_ClassII-CCAase"/>
    <property type="match status" value="1"/>
</dbReference>
<evidence type="ECO:0000256" key="4">
    <source>
        <dbReference type="ARBA" id="ARBA00022695"/>
    </source>
</evidence>
<evidence type="ECO:0000256" key="1">
    <source>
        <dbReference type="ARBA" id="ARBA00001946"/>
    </source>
</evidence>
<dbReference type="GO" id="GO:0046872">
    <property type="term" value="F:metal ion binding"/>
    <property type="evidence" value="ECO:0007669"/>
    <property type="project" value="UniProtKB-KW"/>
</dbReference>
<keyword evidence="3" id="KW-0819">tRNA processing</keyword>
<proteinExistence type="inferred from homology"/>
<dbReference type="Gene3D" id="1.10.3090.10">
    <property type="entry name" value="cca-adding enzyme, domain 2"/>
    <property type="match status" value="1"/>
</dbReference>
<evidence type="ECO:0000256" key="6">
    <source>
        <dbReference type="ARBA" id="ARBA00022741"/>
    </source>
</evidence>
<evidence type="ECO:0000256" key="2">
    <source>
        <dbReference type="ARBA" id="ARBA00022679"/>
    </source>
</evidence>
<dbReference type="GO" id="GO:0016779">
    <property type="term" value="F:nucleotidyltransferase activity"/>
    <property type="evidence" value="ECO:0007669"/>
    <property type="project" value="UniProtKB-KW"/>
</dbReference>
<reference evidence="11 12" key="1">
    <citation type="journal article" date="2016" name="Nat. Commun.">
        <title>Thousands of microbial genomes shed light on interconnected biogeochemical processes in an aquifer system.</title>
        <authorList>
            <person name="Anantharaman K."/>
            <person name="Brown C.T."/>
            <person name="Hug L.A."/>
            <person name="Sharon I."/>
            <person name="Castelle C.J."/>
            <person name="Probst A.J."/>
            <person name="Thomas B.C."/>
            <person name="Singh A."/>
            <person name="Wilkins M.J."/>
            <person name="Karaoz U."/>
            <person name="Brodie E.L."/>
            <person name="Williams K.H."/>
            <person name="Hubbard S.S."/>
            <person name="Banfield J.F."/>
        </authorList>
    </citation>
    <scope>NUCLEOTIDE SEQUENCE [LARGE SCALE GENOMIC DNA]</scope>
</reference>
<dbReference type="SUPFAM" id="SSF81301">
    <property type="entry name" value="Nucleotidyltransferase"/>
    <property type="match status" value="1"/>
</dbReference>
<dbReference type="InterPro" id="IPR050264">
    <property type="entry name" value="Bact_CCA-adding_enz_type3_sf"/>
</dbReference>
<dbReference type="InterPro" id="IPR043519">
    <property type="entry name" value="NT_sf"/>
</dbReference>
<dbReference type="InterPro" id="IPR006675">
    <property type="entry name" value="HDIG_dom"/>
</dbReference>
<evidence type="ECO:0000256" key="5">
    <source>
        <dbReference type="ARBA" id="ARBA00022723"/>
    </source>
</evidence>
<evidence type="ECO:0000256" key="7">
    <source>
        <dbReference type="ARBA" id="ARBA00022842"/>
    </source>
</evidence>
<dbReference type="CDD" id="cd00077">
    <property type="entry name" value="HDc"/>
    <property type="match status" value="1"/>
</dbReference>